<protein>
    <submittedName>
        <fullName evidence="4">Caleosin related protein-domain-containing protein</fullName>
    </submittedName>
</protein>
<sequence length="273" mass="30853">MEPKPKVHIAGARRKGLQSHITFFDADQDGTIWPTDTYKGFREIGFGVFFASLAMVFIHLGFSWFTGVTLLPDPFFRIQIAGIQNALHGSDTGAFTQTGDLDQARFDYVFALYSAPPHTHMTFKEGVRMVHRNRNMWDFFGWFASACDWAATYLLLWPADGRVAKQDVHDILDGSLFPKLAQNNKNRNKIKKANTNEHLSKVGNKNANANANTDTHSNKAETELETKNNMMTVNQYFKKVETETETETETAESAQPRKIGKLGRRARKASSKE</sequence>
<evidence type="ECO:0000313" key="4">
    <source>
        <dbReference type="EMBL" id="KAJ7301829.1"/>
    </source>
</evidence>
<feature type="compositionally biased region" description="Basic and acidic residues" evidence="2">
    <location>
        <begin position="216"/>
        <end position="226"/>
    </location>
</feature>
<evidence type="ECO:0000256" key="3">
    <source>
        <dbReference type="SAM" id="Phobius"/>
    </source>
</evidence>
<keyword evidence="5" id="KW-1185">Reference proteome</keyword>
<evidence type="ECO:0000256" key="1">
    <source>
        <dbReference type="ARBA" id="ARBA00006765"/>
    </source>
</evidence>
<dbReference type="EMBL" id="JARIHO010000126">
    <property type="protein sequence ID" value="KAJ7301829.1"/>
    <property type="molecule type" value="Genomic_DNA"/>
</dbReference>
<dbReference type="PANTHER" id="PTHR31495">
    <property type="entry name" value="PEROXYGENASE 3-RELATED"/>
    <property type="match status" value="1"/>
</dbReference>
<accession>A0AAD6YYQ8</accession>
<dbReference type="GO" id="GO:0004497">
    <property type="term" value="F:monooxygenase activity"/>
    <property type="evidence" value="ECO:0007669"/>
    <property type="project" value="TreeGrafter"/>
</dbReference>
<keyword evidence="3" id="KW-0472">Membrane</keyword>
<dbReference type="Pfam" id="PF05042">
    <property type="entry name" value="Caleosin"/>
    <property type="match status" value="1"/>
</dbReference>
<keyword evidence="3" id="KW-0812">Transmembrane</keyword>
<evidence type="ECO:0000313" key="5">
    <source>
        <dbReference type="Proteomes" id="UP001218218"/>
    </source>
</evidence>
<organism evidence="4 5">
    <name type="scientific">Mycena albidolilacea</name>
    <dbReference type="NCBI Taxonomy" id="1033008"/>
    <lineage>
        <taxon>Eukaryota</taxon>
        <taxon>Fungi</taxon>
        <taxon>Dikarya</taxon>
        <taxon>Basidiomycota</taxon>
        <taxon>Agaricomycotina</taxon>
        <taxon>Agaricomycetes</taxon>
        <taxon>Agaricomycetidae</taxon>
        <taxon>Agaricales</taxon>
        <taxon>Marasmiineae</taxon>
        <taxon>Mycenaceae</taxon>
        <taxon>Mycena</taxon>
    </lineage>
</organism>
<feature type="region of interest" description="Disordered" evidence="2">
    <location>
        <begin position="192"/>
        <end position="273"/>
    </location>
</feature>
<comment type="similarity">
    <text evidence="1">Belongs to the caleosin family.</text>
</comment>
<dbReference type="GO" id="GO:0005509">
    <property type="term" value="F:calcium ion binding"/>
    <property type="evidence" value="ECO:0007669"/>
    <property type="project" value="TreeGrafter"/>
</dbReference>
<comment type="caution">
    <text evidence="4">The sequence shown here is derived from an EMBL/GenBank/DDBJ whole genome shotgun (WGS) entry which is preliminary data.</text>
</comment>
<reference evidence="4" key="1">
    <citation type="submission" date="2023-03" db="EMBL/GenBank/DDBJ databases">
        <title>Massive genome expansion in bonnet fungi (Mycena s.s.) driven by repeated elements and novel gene families across ecological guilds.</title>
        <authorList>
            <consortium name="Lawrence Berkeley National Laboratory"/>
            <person name="Harder C.B."/>
            <person name="Miyauchi S."/>
            <person name="Viragh M."/>
            <person name="Kuo A."/>
            <person name="Thoen E."/>
            <person name="Andreopoulos B."/>
            <person name="Lu D."/>
            <person name="Skrede I."/>
            <person name="Drula E."/>
            <person name="Henrissat B."/>
            <person name="Morin E."/>
            <person name="Kohler A."/>
            <person name="Barry K."/>
            <person name="LaButti K."/>
            <person name="Morin E."/>
            <person name="Salamov A."/>
            <person name="Lipzen A."/>
            <person name="Mereny Z."/>
            <person name="Hegedus B."/>
            <person name="Baldrian P."/>
            <person name="Stursova M."/>
            <person name="Weitz H."/>
            <person name="Taylor A."/>
            <person name="Grigoriev I.V."/>
            <person name="Nagy L.G."/>
            <person name="Martin F."/>
            <person name="Kauserud H."/>
        </authorList>
    </citation>
    <scope>NUCLEOTIDE SEQUENCE</scope>
    <source>
        <strain evidence="4">CBHHK002</strain>
    </source>
</reference>
<dbReference type="AlphaFoldDB" id="A0AAD6YYQ8"/>
<proteinExistence type="inferred from homology"/>
<dbReference type="Proteomes" id="UP001218218">
    <property type="component" value="Unassembled WGS sequence"/>
</dbReference>
<evidence type="ECO:0000256" key="2">
    <source>
        <dbReference type="SAM" id="MobiDB-lite"/>
    </source>
</evidence>
<feature type="transmembrane region" description="Helical" evidence="3">
    <location>
        <begin position="44"/>
        <end position="65"/>
    </location>
</feature>
<keyword evidence="3" id="KW-1133">Transmembrane helix</keyword>
<gene>
    <name evidence="4" type="ORF">DFH08DRAFT_794926</name>
</gene>
<dbReference type="InterPro" id="IPR007736">
    <property type="entry name" value="Caleosin-related"/>
</dbReference>
<feature type="compositionally biased region" description="Basic residues" evidence="2">
    <location>
        <begin position="258"/>
        <end position="273"/>
    </location>
</feature>
<name>A0AAD6YYQ8_9AGAR</name>
<dbReference type="PANTHER" id="PTHR31495:SF0">
    <property type="entry name" value="BINDING PROTEIN CALEOSIN, PUTATIVE (AFU_ORTHOLOGUE AFUA_5G13750)-RELATED"/>
    <property type="match status" value="1"/>
</dbReference>